<dbReference type="AlphaFoldDB" id="A0A839T3Q7"/>
<evidence type="ECO:0000256" key="1">
    <source>
        <dbReference type="SAM" id="MobiDB-lite"/>
    </source>
</evidence>
<evidence type="ECO:0000313" key="2">
    <source>
        <dbReference type="EMBL" id="MBB3102974.1"/>
    </source>
</evidence>
<organism evidence="2 3">
    <name type="scientific">Azomonas macrocytogenes</name>
    <name type="common">Azotobacter macrocytogenes</name>
    <dbReference type="NCBI Taxonomy" id="69962"/>
    <lineage>
        <taxon>Bacteria</taxon>
        <taxon>Pseudomonadati</taxon>
        <taxon>Pseudomonadota</taxon>
        <taxon>Gammaproteobacteria</taxon>
        <taxon>Pseudomonadales</taxon>
        <taxon>Pseudomonadaceae</taxon>
        <taxon>Azomonas</taxon>
    </lineage>
</organism>
<comment type="caution">
    <text evidence="2">The sequence shown here is derived from an EMBL/GenBank/DDBJ whole genome shotgun (WGS) entry which is preliminary data.</text>
</comment>
<accession>A0A839T3Q7</accession>
<reference evidence="2 3" key="1">
    <citation type="submission" date="2020-08" db="EMBL/GenBank/DDBJ databases">
        <title>Genomic Encyclopedia of Type Strains, Phase III (KMG-III): the genomes of soil and plant-associated and newly described type strains.</title>
        <authorList>
            <person name="Whitman W."/>
        </authorList>
    </citation>
    <scope>NUCLEOTIDE SEQUENCE [LARGE SCALE GENOMIC DNA]</scope>
    <source>
        <strain evidence="2 3">CECT 4462</strain>
    </source>
</reference>
<name>A0A839T3Q7_AZOMA</name>
<gene>
    <name evidence="2" type="ORF">FHR87_001369</name>
</gene>
<feature type="region of interest" description="Disordered" evidence="1">
    <location>
        <begin position="1"/>
        <end position="60"/>
    </location>
</feature>
<dbReference type="EMBL" id="JACHXI010000005">
    <property type="protein sequence ID" value="MBB3102974.1"/>
    <property type="molecule type" value="Genomic_DNA"/>
</dbReference>
<protein>
    <submittedName>
        <fullName evidence="2">Uncharacterized protein</fullName>
    </submittedName>
</protein>
<evidence type="ECO:0000313" key="3">
    <source>
        <dbReference type="Proteomes" id="UP000549250"/>
    </source>
</evidence>
<proteinExistence type="predicted"/>
<sequence>MTNYSGIPPKKDLDQKNALKNKPLPVDQESSTSLDNKSIPFDTSGISKDKVVHDKKNRTS</sequence>
<dbReference type="Proteomes" id="UP000549250">
    <property type="component" value="Unassembled WGS sequence"/>
</dbReference>
<dbReference type="RefSeq" id="WP_183165945.1">
    <property type="nucleotide sequence ID" value="NZ_JACHXI010000005.1"/>
</dbReference>
<keyword evidence="3" id="KW-1185">Reference proteome</keyword>